<dbReference type="EMBL" id="UFQT01002921">
    <property type="protein sequence ID" value="SSX34285.1"/>
    <property type="molecule type" value="Genomic_DNA"/>
</dbReference>
<dbReference type="EMBL" id="UFQS01002921">
    <property type="protein sequence ID" value="SSX14898.1"/>
    <property type="molecule type" value="Genomic_DNA"/>
</dbReference>
<protein>
    <submittedName>
        <fullName evidence="2">CSON007745 protein</fullName>
    </submittedName>
</protein>
<evidence type="ECO:0000313" key="2">
    <source>
        <dbReference type="EMBL" id="SSX34285.1"/>
    </source>
</evidence>
<gene>
    <name evidence="2" type="primary">CSON007745</name>
</gene>
<reference evidence="2" key="2">
    <citation type="submission" date="2018-07" db="EMBL/GenBank/DDBJ databases">
        <authorList>
            <person name="Quirk P.G."/>
            <person name="Krulwich T.A."/>
        </authorList>
    </citation>
    <scope>NUCLEOTIDE SEQUENCE</scope>
</reference>
<name>A0A336MX28_CULSO</name>
<reference evidence="1" key="1">
    <citation type="submission" date="2018-04" db="EMBL/GenBank/DDBJ databases">
        <authorList>
            <person name="Go L.Y."/>
            <person name="Mitchell J.A."/>
        </authorList>
    </citation>
    <scope>NUCLEOTIDE SEQUENCE</scope>
    <source>
        <tissue evidence="1">Whole organism</tissue>
    </source>
</reference>
<dbReference type="AlphaFoldDB" id="A0A336MX28"/>
<sequence>MRILCPIASPGKFFLNLARTEPELPCKRVTLPQTARRRVLCFEFVGEDWHSLTFMLITKTSFVSSNYTNL</sequence>
<dbReference type="VEuPathDB" id="VectorBase:CSON007745"/>
<accession>A0A336MX28</accession>
<organism evidence="2">
    <name type="scientific">Culicoides sonorensis</name>
    <name type="common">Biting midge</name>
    <dbReference type="NCBI Taxonomy" id="179676"/>
    <lineage>
        <taxon>Eukaryota</taxon>
        <taxon>Metazoa</taxon>
        <taxon>Ecdysozoa</taxon>
        <taxon>Arthropoda</taxon>
        <taxon>Hexapoda</taxon>
        <taxon>Insecta</taxon>
        <taxon>Pterygota</taxon>
        <taxon>Neoptera</taxon>
        <taxon>Endopterygota</taxon>
        <taxon>Diptera</taxon>
        <taxon>Nematocera</taxon>
        <taxon>Chironomoidea</taxon>
        <taxon>Ceratopogonidae</taxon>
        <taxon>Ceratopogoninae</taxon>
        <taxon>Culicoides</taxon>
        <taxon>Monoculicoides</taxon>
    </lineage>
</organism>
<proteinExistence type="predicted"/>
<evidence type="ECO:0000313" key="1">
    <source>
        <dbReference type="EMBL" id="SSX14898.1"/>
    </source>
</evidence>